<dbReference type="PROSITE" id="PS51082">
    <property type="entry name" value="WH2"/>
    <property type="match status" value="1"/>
</dbReference>
<feature type="domain" description="WH2" evidence="3">
    <location>
        <begin position="1073"/>
        <end position="1093"/>
    </location>
</feature>
<evidence type="ECO:0000313" key="4">
    <source>
        <dbReference type="EMBL" id="CEF65316.1"/>
    </source>
</evidence>
<evidence type="ECO:0000259" key="3">
    <source>
        <dbReference type="PROSITE" id="PS51082"/>
    </source>
</evidence>
<evidence type="ECO:0000256" key="2">
    <source>
        <dbReference type="SAM" id="MobiDB-lite"/>
    </source>
</evidence>
<proteinExistence type="predicted"/>
<reference evidence="6" key="2">
    <citation type="submission" date="2020-12" db="UniProtKB">
        <authorList>
            <consortium name="WormBaseParasite"/>
        </authorList>
    </citation>
    <scope>IDENTIFICATION</scope>
</reference>
<dbReference type="EMBL" id="LN609528">
    <property type="protein sequence ID" value="CEF65316.1"/>
    <property type="molecule type" value="Genomic_DNA"/>
</dbReference>
<dbReference type="CTD" id="36377681"/>
<keyword evidence="5" id="KW-1185">Reference proteome</keyword>
<dbReference type="GeneID" id="36377681"/>
<evidence type="ECO:0000313" key="5">
    <source>
        <dbReference type="Proteomes" id="UP000035682"/>
    </source>
</evidence>
<dbReference type="WormBase" id="SRAE_1000356900">
    <property type="protein sequence ID" value="SRP00331"/>
    <property type="gene ID" value="WBGene00260186"/>
</dbReference>
<dbReference type="Proteomes" id="UP000035682">
    <property type="component" value="Unplaced"/>
</dbReference>
<protein>
    <submittedName>
        <fullName evidence="4 6">WH2 domain-containing protein</fullName>
    </submittedName>
</protein>
<name>A0A090L689_STRRB</name>
<evidence type="ECO:0000256" key="1">
    <source>
        <dbReference type="SAM" id="Coils"/>
    </source>
</evidence>
<gene>
    <name evidence="4 6 7" type="ORF">SRAE_1000356900</name>
</gene>
<keyword evidence="1" id="KW-0175">Coiled coil</keyword>
<accession>A0A090L689</accession>
<feature type="coiled-coil region" evidence="1">
    <location>
        <begin position="587"/>
        <end position="614"/>
    </location>
</feature>
<evidence type="ECO:0000313" key="6">
    <source>
        <dbReference type="WBParaSite" id="SRAE_1000356900.1"/>
    </source>
</evidence>
<dbReference type="WBParaSite" id="SRAE_1000356900.1">
    <property type="protein sequence ID" value="SRAE_1000356900.1"/>
    <property type="gene ID" value="WBGene00260186"/>
</dbReference>
<feature type="region of interest" description="Disordered" evidence="2">
    <location>
        <begin position="964"/>
        <end position="1010"/>
    </location>
</feature>
<evidence type="ECO:0000313" key="7">
    <source>
        <dbReference type="WormBase" id="SRAE_1000356900"/>
    </source>
</evidence>
<reference evidence="4 5" key="1">
    <citation type="submission" date="2014-09" db="EMBL/GenBank/DDBJ databases">
        <authorList>
            <person name="Martin A.A."/>
        </authorList>
    </citation>
    <scope>NUCLEOTIDE SEQUENCE</scope>
    <source>
        <strain evidence="5">ED321</strain>
        <strain evidence="4">ED321 Heterogonic</strain>
    </source>
</reference>
<dbReference type="RefSeq" id="XP_024504517.1">
    <property type="nucleotide sequence ID" value="XM_024650773.1"/>
</dbReference>
<organism evidence="4">
    <name type="scientific">Strongyloides ratti</name>
    <name type="common">Parasitic roundworm</name>
    <dbReference type="NCBI Taxonomy" id="34506"/>
    <lineage>
        <taxon>Eukaryota</taxon>
        <taxon>Metazoa</taxon>
        <taxon>Ecdysozoa</taxon>
        <taxon>Nematoda</taxon>
        <taxon>Chromadorea</taxon>
        <taxon>Rhabditida</taxon>
        <taxon>Tylenchina</taxon>
        <taxon>Panagrolaimomorpha</taxon>
        <taxon>Strongyloidoidea</taxon>
        <taxon>Strongyloididae</taxon>
        <taxon>Strongyloides</taxon>
    </lineage>
</organism>
<dbReference type="GO" id="GO:0003779">
    <property type="term" value="F:actin binding"/>
    <property type="evidence" value="ECO:0007669"/>
    <property type="project" value="InterPro"/>
</dbReference>
<feature type="compositionally biased region" description="Low complexity" evidence="2">
    <location>
        <begin position="977"/>
        <end position="995"/>
    </location>
</feature>
<feature type="compositionally biased region" description="Low complexity" evidence="2">
    <location>
        <begin position="1049"/>
        <end position="1069"/>
    </location>
</feature>
<sequence length="1095" mass="127600">MTHENNKINSEEFIQSSDSENKIIRRKAFLKKRQYNFGKNNNKFKKNKRVYRKRSKIIKSKTINSNKYYSKRKSNFENKLFTKNHLYFKYSNDKNIINDTIYQIPYLSLTTDTYRKKLTTINSIQLPLNYFKSQSLYNIPPLSNSPLNIRNFQKEINNIDNISVNQIIYEPLYPASSFKGSLLSTQQNSEASILAPEIDLILPSKPWSSSSCNSCDTNNLSSNTYSFIEKEKNYLNNYLEENKSKSLHQPRTVKGVKKLNFFHKQNNIQRTKSVDSTISSSDKSYLGRNSLKSLKSLSETFLETDKMVINRESTKSENITSTINLNDNIKKKKQSKFLSFFNRKKSSKKILEEDEKKITINNKPENNYFVESNDKNDKENDKKSSDYRKEIFSFKNTFKESISSFKFNSKKKFRAPNPPDCKDIEIKKDNLSISMPNVNEIEHLNNSPIMISKFKSVFEETKNKYQSTPDLREEQKELVVCTLTNKDYKMTEEDMIIKLNLETVDNFLKDPAKVKKKKKDKHNKYDYRYKQRQVDPYNIKDKTTDEMIRGRIINTVRSNNYTIDNNVQPLNSQILLKESPLPVSDSSEELVREYNKLKILYEKLKKSVDSTQELTSQRSFNLQASIIEQHNVVKKLCEQVKLEKELKEKVTEGEMSPMMNPKTNYQLDKDGRLINNNITYHTPSSQSPEYRNNSTTIRIDTFHMDTYSSNTTLHHSNGKIIGTNNFSDERLYENNEKPKSTNYINNRYIDNTNHSKYYYNDKSFSKKDDSDKITKLWFNDESNKYQQNNNKLSIPTKNNHYEKIKPNYNNRLEEEMRTQMEREMKHKEERKLVEEEVMSGYNKISKPNSTIINLSFDNENGKFNTSKNNIYNNFNNITSSSKSTIPSNSTISYNKNFPAPKKELILLKSPTKNQQNFSTTINNNIKNDNKNFFQLDNKESVINQMKNTLRKVSPPIEKTGMILGRVIDDDIPRQKISPSSKNSESGISSDSSPSTSPLPPPPLFNNNGTYTNKTFKHFLTSNDNYTKLSNNEIIEKPRNPPPPPPSTGLNIKNNINKLNNNSKNQNSKNDQTNRNDLLAEIRNFGGASRLKKQQS</sequence>
<feature type="region of interest" description="Disordered" evidence="2">
    <location>
        <begin position="1033"/>
        <end position="1071"/>
    </location>
</feature>
<dbReference type="InterPro" id="IPR003124">
    <property type="entry name" value="WH2_dom"/>
</dbReference>
<dbReference type="AlphaFoldDB" id="A0A090L689"/>